<comment type="caution">
    <text evidence="2">The sequence shown here is derived from an EMBL/GenBank/DDBJ whole genome shotgun (WGS) entry which is preliminary data.</text>
</comment>
<evidence type="ECO:0000313" key="2">
    <source>
        <dbReference type="EMBL" id="GFZ82743.1"/>
    </source>
</evidence>
<dbReference type="Proteomes" id="UP000602050">
    <property type="component" value="Unassembled WGS sequence"/>
</dbReference>
<dbReference type="Gene3D" id="3.40.50.720">
    <property type="entry name" value="NAD(P)-binding Rossmann-like Domain"/>
    <property type="match status" value="1"/>
</dbReference>
<dbReference type="AlphaFoldDB" id="A0A8J2X9N0"/>
<organism evidence="2 3">
    <name type="scientific">Compostibacillus humi</name>
    <dbReference type="NCBI Taxonomy" id="1245525"/>
    <lineage>
        <taxon>Bacteria</taxon>
        <taxon>Bacillati</taxon>
        <taxon>Bacillota</taxon>
        <taxon>Bacilli</taxon>
        <taxon>Bacillales</taxon>
        <taxon>Bacillaceae</taxon>
        <taxon>Compostibacillus</taxon>
    </lineage>
</organism>
<dbReference type="InterPro" id="IPR036291">
    <property type="entry name" value="NAD(P)-bd_dom_sf"/>
</dbReference>
<accession>A0A8J2X9N0</accession>
<feature type="domain" description="Thioester reductase (TE)" evidence="1">
    <location>
        <begin position="7"/>
        <end position="242"/>
    </location>
</feature>
<reference evidence="2" key="1">
    <citation type="journal article" date="2014" name="Int. J. Syst. Evol. Microbiol.">
        <title>Complete genome sequence of Corynebacterium casei LMG S-19264T (=DSM 44701T), isolated from a smear-ripened cheese.</title>
        <authorList>
            <consortium name="US DOE Joint Genome Institute (JGI-PGF)"/>
            <person name="Walter F."/>
            <person name="Albersmeier A."/>
            <person name="Kalinowski J."/>
            <person name="Ruckert C."/>
        </authorList>
    </citation>
    <scope>NUCLEOTIDE SEQUENCE</scope>
    <source>
        <strain evidence="2">CGMCC 1.12360</strain>
    </source>
</reference>
<reference evidence="2" key="2">
    <citation type="submission" date="2020-09" db="EMBL/GenBank/DDBJ databases">
        <authorList>
            <person name="Sun Q."/>
            <person name="Zhou Y."/>
        </authorList>
    </citation>
    <scope>NUCLEOTIDE SEQUENCE</scope>
    <source>
        <strain evidence="2">CGMCC 1.12360</strain>
    </source>
</reference>
<protein>
    <submittedName>
        <fullName evidence="2">3-beta hydroxysteroid dehydrogenase</fullName>
    </submittedName>
</protein>
<dbReference type="InterPro" id="IPR026055">
    <property type="entry name" value="FAR"/>
</dbReference>
<dbReference type="GO" id="GO:0080019">
    <property type="term" value="F:alcohol-forming very long-chain fatty acyl-CoA reductase activity"/>
    <property type="evidence" value="ECO:0007669"/>
    <property type="project" value="InterPro"/>
</dbReference>
<evidence type="ECO:0000313" key="3">
    <source>
        <dbReference type="Proteomes" id="UP000602050"/>
    </source>
</evidence>
<name>A0A8J2X9N0_9BACI</name>
<dbReference type="RefSeq" id="WP_188392680.1">
    <property type="nucleotide sequence ID" value="NZ_BMEV01000050.1"/>
</dbReference>
<gene>
    <name evidence="2" type="ORF">GCM10010978_24280</name>
</gene>
<dbReference type="SUPFAM" id="SSF51735">
    <property type="entry name" value="NAD(P)-binding Rossmann-fold domains"/>
    <property type="match status" value="1"/>
</dbReference>
<dbReference type="CDD" id="cd05263">
    <property type="entry name" value="MupV_like_SDR_e"/>
    <property type="match status" value="1"/>
</dbReference>
<dbReference type="PANTHER" id="PTHR11011">
    <property type="entry name" value="MALE STERILITY PROTEIN 2-RELATED"/>
    <property type="match status" value="1"/>
</dbReference>
<sequence length="365" mass="41770">MKHTYFITGYPGFLASNLIRQLYEDYNARIEHMYLLVLPALKEKAEQELHLLRMQHQLPPIFTILPGDITKPNLSLDELTYERLKKSVTHVFHLAAIYDLAVPEDIAYQVNVIGTKNVNDWVQSLKRLIRYIYFSTAYVSGTREGKIYEHELNEGQSFRNHYEQTKFEAELLVDQIKTSVPTTIIRPGIVIGHSQTGETIKFDGLYFFLNLFERLSFLPAIPALSGGEAEGNFVPSDYVIRATSYLSIDSIGEGKTYHLTDPNPYKMRELYEILLYAYLGKTPKGKIPLPLVKASLKINPLRRGLRVETEALDYFSIRSSYDAAQATKDLEGSGIACPDFKETVEPIVSYYKKYKHDVTKHITIL</sequence>
<dbReference type="EMBL" id="BMEV01000050">
    <property type="protein sequence ID" value="GFZ82743.1"/>
    <property type="molecule type" value="Genomic_DNA"/>
</dbReference>
<keyword evidence="3" id="KW-1185">Reference proteome</keyword>
<dbReference type="InterPro" id="IPR013120">
    <property type="entry name" value="FAR_NAD-bd"/>
</dbReference>
<dbReference type="Pfam" id="PF07993">
    <property type="entry name" value="NAD_binding_4"/>
    <property type="match status" value="1"/>
</dbReference>
<proteinExistence type="predicted"/>
<evidence type="ECO:0000259" key="1">
    <source>
        <dbReference type="Pfam" id="PF07993"/>
    </source>
</evidence>